<protein>
    <submittedName>
        <fullName evidence="5">GNAT family N-acetyltransferase</fullName>
    </submittedName>
</protein>
<evidence type="ECO:0000259" key="4">
    <source>
        <dbReference type="PROSITE" id="PS51186"/>
    </source>
</evidence>
<dbReference type="SUPFAM" id="SSF55729">
    <property type="entry name" value="Acyl-CoA N-acyltransferases (Nat)"/>
    <property type="match status" value="1"/>
</dbReference>
<evidence type="ECO:0000256" key="1">
    <source>
        <dbReference type="ARBA" id="ARBA00022679"/>
    </source>
</evidence>
<keyword evidence="2" id="KW-0012">Acyltransferase</keyword>
<proteinExistence type="predicted"/>
<reference evidence="5 6" key="1">
    <citation type="submission" date="2019-06" db="EMBL/GenBank/DDBJ databases">
        <title>Martelella lutilitoris sp. nov., isolated from a tidal mudflat.</title>
        <authorList>
            <person name="Kim Y.-J."/>
        </authorList>
    </citation>
    <scope>NUCLEOTIDE SEQUENCE [LARGE SCALE GENOMIC DNA]</scope>
    <source>
        <strain evidence="5 6">GH2-6</strain>
    </source>
</reference>
<feature type="domain" description="N-acetyltransferase" evidence="4">
    <location>
        <begin position="44"/>
        <end position="191"/>
    </location>
</feature>
<dbReference type="Proteomes" id="UP000307874">
    <property type="component" value="Unassembled WGS sequence"/>
</dbReference>
<dbReference type="Gene3D" id="3.40.630.30">
    <property type="match status" value="1"/>
</dbReference>
<dbReference type="AlphaFoldDB" id="A0A5C4JT26"/>
<dbReference type="PROSITE" id="PS51186">
    <property type="entry name" value="GNAT"/>
    <property type="match status" value="1"/>
</dbReference>
<gene>
    <name evidence="5" type="ORF">FF124_08040</name>
</gene>
<evidence type="ECO:0000313" key="5">
    <source>
        <dbReference type="EMBL" id="TNB48496.1"/>
    </source>
</evidence>
<dbReference type="CDD" id="cd04301">
    <property type="entry name" value="NAT_SF"/>
    <property type="match status" value="1"/>
</dbReference>
<feature type="compositionally biased region" description="Basic residues" evidence="3">
    <location>
        <begin position="16"/>
        <end position="25"/>
    </location>
</feature>
<dbReference type="PANTHER" id="PTHR10545:SF29">
    <property type="entry name" value="GH14572P-RELATED"/>
    <property type="match status" value="1"/>
</dbReference>
<evidence type="ECO:0000313" key="6">
    <source>
        <dbReference type="Proteomes" id="UP000307874"/>
    </source>
</evidence>
<dbReference type="PANTHER" id="PTHR10545">
    <property type="entry name" value="DIAMINE N-ACETYLTRANSFERASE"/>
    <property type="match status" value="1"/>
</dbReference>
<dbReference type="EMBL" id="VCLB01000004">
    <property type="protein sequence ID" value="TNB48496.1"/>
    <property type="molecule type" value="Genomic_DNA"/>
</dbReference>
<keyword evidence="1 5" id="KW-0808">Transferase</keyword>
<name>A0A5C4JT26_9HYPH</name>
<dbReference type="InterPro" id="IPR000182">
    <property type="entry name" value="GNAT_dom"/>
</dbReference>
<dbReference type="OrthoDB" id="7651332at2"/>
<organism evidence="5 6">
    <name type="scientific">Martelella lutilitoris</name>
    <dbReference type="NCBI Taxonomy" id="2583532"/>
    <lineage>
        <taxon>Bacteria</taxon>
        <taxon>Pseudomonadati</taxon>
        <taxon>Pseudomonadota</taxon>
        <taxon>Alphaproteobacteria</taxon>
        <taxon>Hyphomicrobiales</taxon>
        <taxon>Aurantimonadaceae</taxon>
        <taxon>Martelella</taxon>
    </lineage>
</organism>
<dbReference type="InterPro" id="IPR016181">
    <property type="entry name" value="Acyl_CoA_acyltransferase"/>
</dbReference>
<comment type="caution">
    <text evidence="5">The sequence shown here is derived from an EMBL/GenBank/DDBJ whole genome shotgun (WGS) entry which is preliminary data.</text>
</comment>
<accession>A0A5C4JT26</accession>
<dbReference type="GO" id="GO:0008080">
    <property type="term" value="F:N-acetyltransferase activity"/>
    <property type="evidence" value="ECO:0007669"/>
    <property type="project" value="UniProtKB-ARBA"/>
</dbReference>
<evidence type="ECO:0000256" key="3">
    <source>
        <dbReference type="SAM" id="MobiDB-lite"/>
    </source>
</evidence>
<dbReference type="Pfam" id="PF00583">
    <property type="entry name" value="Acetyltransf_1"/>
    <property type="match status" value="1"/>
</dbReference>
<dbReference type="InterPro" id="IPR051016">
    <property type="entry name" value="Diverse_Substrate_AcTransf"/>
</dbReference>
<sequence>MFITGRQGAAKVLKQSPRRCSKRRPGTTMTDDHDEISLERPALMTIRRAVETDIPQLLEMIGLLAAFHGDAVEASAEGLKRDLFGPAPWVTALVADSGAQLLGYALLTPLYRAQQGKRGMDLHHLFVRDGHRSHGVGQHLIARARDFAKAAGCAYLSVSAATGNTKAHQFYQQMEFVARPVTGMRYLQSLA</sequence>
<keyword evidence="6" id="KW-1185">Reference proteome</keyword>
<evidence type="ECO:0000256" key="2">
    <source>
        <dbReference type="ARBA" id="ARBA00023315"/>
    </source>
</evidence>
<feature type="region of interest" description="Disordered" evidence="3">
    <location>
        <begin position="1"/>
        <end position="34"/>
    </location>
</feature>